<dbReference type="UniPathway" id="UPA00619">
    <property type="reaction ID" value="UER00676"/>
</dbReference>
<comment type="catalytic activity">
    <reaction evidence="1 7">
        <text>an S-(2-hydroxyacyl)glutathione + H2O = a 2-hydroxy carboxylate + glutathione + H(+)</text>
        <dbReference type="Rhea" id="RHEA:21864"/>
        <dbReference type="ChEBI" id="CHEBI:15377"/>
        <dbReference type="ChEBI" id="CHEBI:15378"/>
        <dbReference type="ChEBI" id="CHEBI:57925"/>
        <dbReference type="ChEBI" id="CHEBI:58896"/>
        <dbReference type="ChEBI" id="CHEBI:71261"/>
        <dbReference type="EC" id="3.1.2.6"/>
    </reaction>
</comment>
<comment type="similarity">
    <text evidence="3 7">Belongs to the metallo-beta-lactamase superfamily. Glyoxalase II family.</text>
</comment>
<evidence type="ECO:0000313" key="10">
    <source>
        <dbReference type="Proteomes" id="UP000439994"/>
    </source>
</evidence>
<comment type="pathway">
    <text evidence="2 7">Secondary metabolite metabolism; methylglyoxal degradation; (R)-lactate from methylglyoxal: step 2/2.</text>
</comment>
<dbReference type="GO" id="GO:0004416">
    <property type="term" value="F:hydroxyacylglutathione hydrolase activity"/>
    <property type="evidence" value="ECO:0007669"/>
    <property type="project" value="UniProtKB-UniRule"/>
</dbReference>
<comment type="subunit">
    <text evidence="7">Monomer.</text>
</comment>
<evidence type="ECO:0000313" key="9">
    <source>
        <dbReference type="EMBL" id="MUH71109.1"/>
    </source>
</evidence>
<evidence type="ECO:0000259" key="8">
    <source>
        <dbReference type="SMART" id="SM00849"/>
    </source>
</evidence>
<dbReference type="InterPro" id="IPR017782">
    <property type="entry name" value="Hydroxyacylglutathione_Hdrlase"/>
</dbReference>
<dbReference type="CDD" id="cd07723">
    <property type="entry name" value="hydroxyacylglutathione_hydrolase_MBL-fold"/>
    <property type="match status" value="1"/>
</dbReference>
<dbReference type="EC" id="3.1.2.6" evidence="7"/>
<dbReference type="InterPro" id="IPR001279">
    <property type="entry name" value="Metallo-B-lactamas"/>
</dbReference>
<protein>
    <recommendedName>
        <fullName evidence="7">Hydroxyacylglutathione hydrolase</fullName>
        <ecNumber evidence="7">3.1.2.6</ecNumber>
    </recommendedName>
    <alternativeName>
        <fullName evidence="7">Glyoxalase II</fullName>
        <shortName evidence="7">Glx II</shortName>
    </alternativeName>
</protein>
<dbReference type="InterPro" id="IPR035680">
    <property type="entry name" value="Clx_II_MBL"/>
</dbReference>
<keyword evidence="10" id="KW-1185">Reference proteome</keyword>
<organism evidence="9 10">
    <name type="scientific">Psychrosphaera haliotis</name>
    <dbReference type="NCBI Taxonomy" id="555083"/>
    <lineage>
        <taxon>Bacteria</taxon>
        <taxon>Pseudomonadati</taxon>
        <taxon>Pseudomonadota</taxon>
        <taxon>Gammaproteobacteria</taxon>
        <taxon>Alteromonadales</taxon>
        <taxon>Pseudoalteromonadaceae</taxon>
        <taxon>Psychrosphaera</taxon>
    </lineage>
</organism>
<dbReference type="OrthoDB" id="9802248at2"/>
<gene>
    <name evidence="7 9" type="primary">gloB</name>
    <name evidence="9" type="ORF">GNP35_00515</name>
</gene>
<keyword evidence="5 7" id="KW-0378">Hydrolase</keyword>
<comment type="function">
    <text evidence="7">Thiolesterase that catalyzes the hydrolysis of S-D-lactoyl-glutathione to form glutathione and D-lactic acid.</text>
</comment>
<dbReference type="Pfam" id="PF16123">
    <property type="entry name" value="HAGH_C"/>
    <property type="match status" value="1"/>
</dbReference>
<dbReference type="Proteomes" id="UP000439994">
    <property type="component" value="Unassembled WGS sequence"/>
</dbReference>
<dbReference type="InterPro" id="IPR050110">
    <property type="entry name" value="Glyoxalase_II_hydrolase"/>
</dbReference>
<dbReference type="Pfam" id="PF00753">
    <property type="entry name" value="Lactamase_B"/>
    <property type="match status" value="1"/>
</dbReference>
<keyword evidence="6 7" id="KW-0862">Zinc</keyword>
<evidence type="ECO:0000256" key="7">
    <source>
        <dbReference type="HAMAP-Rule" id="MF_01374"/>
    </source>
</evidence>
<dbReference type="PANTHER" id="PTHR43705:SF1">
    <property type="entry name" value="HYDROXYACYLGLUTATHIONE HYDROLASE GLOB"/>
    <property type="match status" value="1"/>
</dbReference>
<evidence type="ECO:0000256" key="4">
    <source>
        <dbReference type="ARBA" id="ARBA00022723"/>
    </source>
</evidence>
<dbReference type="RefSeq" id="WP_155693545.1">
    <property type="nucleotide sequence ID" value="NZ_BAAAFQ010000001.1"/>
</dbReference>
<reference evidence="9 10" key="1">
    <citation type="submission" date="2019-11" db="EMBL/GenBank/DDBJ databases">
        <title>P. haliotis isolates from Z. marina roots.</title>
        <authorList>
            <person name="Cohen M."/>
            <person name="Jospin G."/>
            <person name="Eisen J.A."/>
            <person name="Coil D.A."/>
        </authorList>
    </citation>
    <scope>NUCLEOTIDE SEQUENCE [LARGE SCALE GENOMIC DNA]</scope>
    <source>
        <strain evidence="9 10">UCD-MCMsp1aY</strain>
    </source>
</reference>
<dbReference type="GO" id="GO:0046872">
    <property type="term" value="F:metal ion binding"/>
    <property type="evidence" value="ECO:0007669"/>
    <property type="project" value="UniProtKB-KW"/>
</dbReference>
<feature type="binding site" evidence="7">
    <location>
        <position position="54"/>
    </location>
    <ligand>
        <name>Zn(2+)</name>
        <dbReference type="ChEBI" id="CHEBI:29105"/>
        <label>1</label>
    </ligand>
</feature>
<dbReference type="SUPFAM" id="SSF56281">
    <property type="entry name" value="Metallo-hydrolase/oxidoreductase"/>
    <property type="match status" value="1"/>
</dbReference>
<keyword evidence="4 7" id="KW-0479">Metal-binding</keyword>
<comment type="cofactor">
    <cofactor evidence="7">
        <name>Zn(2+)</name>
        <dbReference type="ChEBI" id="CHEBI:29105"/>
    </cofactor>
    <text evidence="7">Binds 2 Zn(2+) ions per subunit.</text>
</comment>
<dbReference type="InterPro" id="IPR036866">
    <property type="entry name" value="RibonucZ/Hydroxyglut_hydro"/>
</dbReference>
<feature type="binding site" evidence="7">
    <location>
        <position position="130"/>
    </location>
    <ligand>
        <name>Zn(2+)</name>
        <dbReference type="ChEBI" id="CHEBI:29105"/>
        <label>2</label>
    </ligand>
</feature>
<feature type="binding site" evidence="7">
    <location>
        <position position="56"/>
    </location>
    <ligand>
        <name>Zn(2+)</name>
        <dbReference type="ChEBI" id="CHEBI:29105"/>
        <label>1</label>
    </ligand>
</feature>
<dbReference type="AlphaFoldDB" id="A0A6N8F6U0"/>
<feature type="domain" description="Metallo-beta-lactamase" evidence="8">
    <location>
        <begin position="12"/>
        <end position="168"/>
    </location>
</feature>
<feature type="binding site" evidence="7">
    <location>
        <position position="168"/>
    </location>
    <ligand>
        <name>Zn(2+)</name>
        <dbReference type="ChEBI" id="CHEBI:29105"/>
        <label>2</label>
    </ligand>
</feature>
<evidence type="ECO:0000256" key="3">
    <source>
        <dbReference type="ARBA" id="ARBA00006759"/>
    </source>
</evidence>
<evidence type="ECO:0000256" key="5">
    <source>
        <dbReference type="ARBA" id="ARBA00022801"/>
    </source>
</evidence>
<dbReference type="EMBL" id="WOCD01000001">
    <property type="protein sequence ID" value="MUH71109.1"/>
    <property type="molecule type" value="Genomic_DNA"/>
</dbReference>
<proteinExistence type="inferred from homology"/>
<dbReference type="SMART" id="SM00849">
    <property type="entry name" value="Lactamase_B"/>
    <property type="match status" value="1"/>
</dbReference>
<dbReference type="Gene3D" id="3.60.15.10">
    <property type="entry name" value="Ribonuclease Z/Hydroxyacylglutathione hydrolase-like"/>
    <property type="match status" value="1"/>
</dbReference>
<accession>A0A6N8F6U0</accession>
<dbReference type="InterPro" id="IPR032282">
    <property type="entry name" value="HAGH_C"/>
</dbReference>
<dbReference type="GO" id="GO:0019243">
    <property type="term" value="P:methylglyoxal catabolic process to D-lactate via S-lactoyl-glutathione"/>
    <property type="evidence" value="ECO:0007669"/>
    <property type="project" value="UniProtKB-UniRule"/>
</dbReference>
<sequence length="257" mass="29166">MYSVVRIPAFNDNYLWLLKNELNLAAIVDPGDAKPVLKLLQEQNLELKEILLTHHHPDHIGGVQELLEHFPDAKVFGPDTKRFSMVTHPCTQGDEIKLSISDMSFTVISVPGHTIDHIAYYSKPNIFVGDTLFSSGCGRLFEGTHKQMLTSLKQLSELPNNSQVYCAHEYTLANSTFASHVLPNNSAIETFKTSVQLKREKNQPTVPTTIAVEKSINPFLLCHTNELQIAIKDKYKLQLQPSELETFTYLRKWKDDF</sequence>
<feature type="binding site" evidence="7">
    <location>
        <position position="130"/>
    </location>
    <ligand>
        <name>Zn(2+)</name>
        <dbReference type="ChEBI" id="CHEBI:29105"/>
        <label>1</label>
    </ligand>
</feature>
<dbReference type="PANTHER" id="PTHR43705">
    <property type="entry name" value="HYDROXYACYLGLUTATHIONE HYDROLASE"/>
    <property type="match status" value="1"/>
</dbReference>
<feature type="binding site" evidence="7">
    <location>
        <position position="113"/>
    </location>
    <ligand>
        <name>Zn(2+)</name>
        <dbReference type="ChEBI" id="CHEBI:29105"/>
        <label>1</label>
    </ligand>
</feature>
<evidence type="ECO:0000256" key="2">
    <source>
        <dbReference type="ARBA" id="ARBA00004963"/>
    </source>
</evidence>
<dbReference type="HAMAP" id="MF_01374">
    <property type="entry name" value="Glyoxalase_2"/>
    <property type="match status" value="1"/>
</dbReference>
<name>A0A6N8F6U0_9GAMM</name>
<dbReference type="PIRSF" id="PIRSF005457">
    <property type="entry name" value="Glx"/>
    <property type="match status" value="1"/>
</dbReference>
<feature type="binding site" evidence="7">
    <location>
        <position position="59"/>
    </location>
    <ligand>
        <name>Zn(2+)</name>
        <dbReference type="ChEBI" id="CHEBI:29105"/>
        <label>2</label>
    </ligand>
</feature>
<feature type="binding site" evidence="7">
    <location>
        <position position="58"/>
    </location>
    <ligand>
        <name>Zn(2+)</name>
        <dbReference type="ChEBI" id="CHEBI:29105"/>
        <label>2</label>
    </ligand>
</feature>
<dbReference type="NCBIfam" id="TIGR03413">
    <property type="entry name" value="GSH_gloB"/>
    <property type="match status" value="1"/>
</dbReference>
<comment type="caution">
    <text evidence="9">The sequence shown here is derived from an EMBL/GenBank/DDBJ whole genome shotgun (WGS) entry which is preliminary data.</text>
</comment>
<evidence type="ECO:0000256" key="6">
    <source>
        <dbReference type="ARBA" id="ARBA00022833"/>
    </source>
</evidence>
<evidence type="ECO:0000256" key="1">
    <source>
        <dbReference type="ARBA" id="ARBA00001623"/>
    </source>
</evidence>